<keyword evidence="3" id="KW-1133">Transmembrane helix</keyword>
<evidence type="ECO:0000313" key="6">
    <source>
        <dbReference type="Proteomes" id="UP001218188"/>
    </source>
</evidence>
<feature type="compositionally biased region" description="Basic and acidic residues" evidence="2">
    <location>
        <begin position="24"/>
        <end position="35"/>
    </location>
</feature>
<feature type="domain" description="CxC2-like cysteine cluster KDZ transposase-associated" evidence="4">
    <location>
        <begin position="205"/>
        <end position="310"/>
    </location>
</feature>
<evidence type="ECO:0000313" key="5">
    <source>
        <dbReference type="EMBL" id="KAJ7034643.1"/>
    </source>
</evidence>
<dbReference type="PANTHER" id="PTHR33096">
    <property type="entry name" value="CXC2 DOMAIN-CONTAINING PROTEIN"/>
    <property type="match status" value="1"/>
</dbReference>
<feature type="region of interest" description="Disordered" evidence="2">
    <location>
        <begin position="13"/>
        <end position="35"/>
    </location>
</feature>
<dbReference type="Proteomes" id="UP001218188">
    <property type="component" value="Unassembled WGS sequence"/>
</dbReference>
<feature type="coiled-coil region" evidence="1">
    <location>
        <begin position="967"/>
        <end position="994"/>
    </location>
</feature>
<gene>
    <name evidence="5" type="ORF">C8F04DRAFT_1182922</name>
</gene>
<dbReference type="AlphaFoldDB" id="A0AAD6X0S7"/>
<keyword evidence="3" id="KW-0812">Transmembrane</keyword>
<comment type="caution">
    <text evidence="5">The sequence shown here is derived from an EMBL/GenBank/DDBJ whole genome shotgun (WGS) entry which is preliminary data.</text>
</comment>
<evidence type="ECO:0000259" key="4">
    <source>
        <dbReference type="Pfam" id="PF18803"/>
    </source>
</evidence>
<protein>
    <recommendedName>
        <fullName evidence="4">CxC2-like cysteine cluster KDZ transposase-associated domain-containing protein</fullName>
    </recommendedName>
</protein>
<feature type="transmembrane region" description="Helical" evidence="3">
    <location>
        <begin position="531"/>
        <end position="550"/>
    </location>
</feature>
<dbReference type="Pfam" id="PF18758">
    <property type="entry name" value="KDZ"/>
    <property type="match status" value="1"/>
</dbReference>
<dbReference type="PANTHER" id="PTHR33096:SF1">
    <property type="entry name" value="CXC1-LIKE CYSTEINE CLUSTER ASSOCIATED WITH KDZ TRANSPOSASES DOMAIN-CONTAINING PROTEIN"/>
    <property type="match status" value="1"/>
</dbReference>
<organism evidence="5 6">
    <name type="scientific">Mycena alexandri</name>
    <dbReference type="NCBI Taxonomy" id="1745969"/>
    <lineage>
        <taxon>Eukaryota</taxon>
        <taxon>Fungi</taxon>
        <taxon>Dikarya</taxon>
        <taxon>Basidiomycota</taxon>
        <taxon>Agaricomycotina</taxon>
        <taxon>Agaricomycetes</taxon>
        <taxon>Agaricomycetidae</taxon>
        <taxon>Agaricales</taxon>
        <taxon>Marasmiineae</taxon>
        <taxon>Mycenaceae</taxon>
        <taxon>Mycena</taxon>
    </lineage>
</organism>
<feature type="transmembrane region" description="Helical" evidence="3">
    <location>
        <begin position="492"/>
        <end position="510"/>
    </location>
</feature>
<keyword evidence="1" id="KW-0175">Coiled coil</keyword>
<keyword evidence="6" id="KW-1185">Reference proteome</keyword>
<dbReference type="InterPro" id="IPR041457">
    <property type="entry name" value="CxC2_KDZ-assoc"/>
</dbReference>
<proteinExistence type="predicted"/>
<name>A0AAD6X0S7_9AGAR</name>
<evidence type="ECO:0000256" key="1">
    <source>
        <dbReference type="SAM" id="Coils"/>
    </source>
</evidence>
<evidence type="ECO:0000256" key="2">
    <source>
        <dbReference type="SAM" id="MobiDB-lite"/>
    </source>
</evidence>
<sequence length="1098" mass="124194">MARMARLLCLLPPPPLPSRAPNRSQRDKSSFYEYETHPSELARDRGFFRSSDGRRDFQPAHNIGLKRRRVCPSDLADSFGDWVPLPGEAEAELDALDEDLSNDADAGDKRKRYLSSDEPMALWRQLKQFFLDETVRHDGLGDALDEKACPCCKKAYTKQTRRFRCTECGVFVQCLDCVISRHSLSPLHRLKYQEWTGTFWAATTLMKLGLVYQLGHGGHPCRRPAPKVHEMVVLDTEAVHTVSYRYCGCDSADHANNLEQLMRNEWYPATTVDPDTCATFRSLEVFRILNVVGNINVHDFVGSIERQTDPSQVEKVPDRYKSFGRMSRQYSFTKRMKRTGRGHDAAGLDATANGECALLCWPCPHDEKNLPKGWRDVVPEFQFLYMLILALDANFRLKNRLRANERDDPPLGDGWGYIVEDKPYKEHLRTYVAEKDVSTCIAFAALLQKDTRLTTGLRCSGVGGVVCARHEVVRPQGIGDLQKGERYANMDYILLSAILGITALYLAISYDIACQWQINLRERMEKMPERLRLDLALITLLFALPVWHAAAHEVSCQNKNSLTYLDGVGRTDGEGIERTWSVLNPIAWATKEMGRGGRADCIEDKIDHHNFEKNINQGTTLPRKLILAIDERDRQVEAFKEVDKTLSSSVKKEWQKKIDEWKADRTKPNPYLIEGGKEGGPSEAAIRLALTKDEAEEAATGGGKLHGSSVTSFLVTGLQLEEAQQRIKREVRGRTLLVAHHQEHIQEMRIAFFSKLGRWRKLQAVYMSAAVRELEEEEDARDADLPPVNAEDVKLYLPSGLLRADREEGCRKGLPAMEGKLREGQCRDALHALRSRLHAKRHLLNYRDESVVGQRAATRAYTLIERIGERVDAGSAKYRRARAALIALRGRTACEGFRELRASDIQLDEEREADAKARKKLGSIGSKFRRQGPALSSSKKVFSWIWTDGGGPGEDEVALHESVRVEWSKAKARKERWEEEVELLREEMKRVLRFLRWRSVWWEARRGSREQVSRELASGLDAYAARQAAVHRDIARKFKTAWDTSAATAVRTAVREDAVLMEAMTAFTRVEGAEGEHGEGVALQTAEGQGSVPDVGSV</sequence>
<feature type="region of interest" description="Disordered" evidence="2">
    <location>
        <begin position="1074"/>
        <end position="1098"/>
    </location>
</feature>
<keyword evidence="3" id="KW-0472">Membrane</keyword>
<dbReference type="InterPro" id="IPR040521">
    <property type="entry name" value="KDZ"/>
</dbReference>
<evidence type="ECO:0000256" key="3">
    <source>
        <dbReference type="SAM" id="Phobius"/>
    </source>
</evidence>
<dbReference type="Pfam" id="PF18803">
    <property type="entry name" value="CxC2"/>
    <property type="match status" value="1"/>
</dbReference>
<dbReference type="EMBL" id="JARJCM010000055">
    <property type="protein sequence ID" value="KAJ7034643.1"/>
    <property type="molecule type" value="Genomic_DNA"/>
</dbReference>
<reference evidence="5" key="1">
    <citation type="submission" date="2023-03" db="EMBL/GenBank/DDBJ databases">
        <title>Massive genome expansion in bonnet fungi (Mycena s.s.) driven by repeated elements and novel gene families across ecological guilds.</title>
        <authorList>
            <consortium name="Lawrence Berkeley National Laboratory"/>
            <person name="Harder C.B."/>
            <person name="Miyauchi S."/>
            <person name="Viragh M."/>
            <person name="Kuo A."/>
            <person name="Thoen E."/>
            <person name="Andreopoulos B."/>
            <person name="Lu D."/>
            <person name="Skrede I."/>
            <person name="Drula E."/>
            <person name="Henrissat B."/>
            <person name="Morin E."/>
            <person name="Kohler A."/>
            <person name="Barry K."/>
            <person name="LaButti K."/>
            <person name="Morin E."/>
            <person name="Salamov A."/>
            <person name="Lipzen A."/>
            <person name="Mereny Z."/>
            <person name="Hegedus B."/>
            <person name="Baldrian P."/>
            <person name="Stursova M."/>
            <person name="Weitz H."/>
            <person name="Taylor A."/>
            <person name="Grigoriev I.V."/>
            <person name="Nagy L.G."/>
            <person name="Martin F."/>
            <person name="Kauserud H."/>
        </authorList>
    </citation>
    <scope>NUCLEOTIDE SEQUENCE</scope>
    <source>
        <strain evidence="5">CBHHK200</strain>
    </source>
</reference>
<accession>A0AAD6X0S7</accession>